<evidence type="ECO:0000256" key="6">
    <source>
        <dbReference type="ARBA" id="ARBA00023136"/>
    </source>
</evidence>
<evidence type="ECO:0000256" key="1">
    <source>
        <dbReference type="ARBA" id="ARBA00004651"/>
    </source>
</evidence>
<keyword evidence="4 7" id="KW-0812">Transmembrane</keyword>
<comment type="similarity">
    <text evidence="2">Belongs to the VirD4/TraG family.</text>
</comment>
<dbReference type="InterPro" id="IPR027417">
    <property type="entry name" value="P-loop_NTPase"/>
</dbReference>
<feature type="transmembrane region" description="Helical" evidence="7">
    <location>
        <begin position="24"/>
        <end position="43"/>
    </location>
</feature>
<evidence type="ECO:0000313" key="8">
    <source>
        <dbReference type="EMBL" id="MCZ4283075.1"/>
    </source>
</evidence>
<accession>A0ABT4LPL5</accession>
<dbReference type="Proteomes" id="UP001069802">
    <property type="component" value="Unassembled WGS sequence"/>
</dbReference>
<keyword evidence="6 7" id="KW-0472">Membrane</keyword>
<dbReference type="SUPFAM" id="SSF52540">
    <property type="entry name" value="P-loop containing nucleoside triphosphate hydrolases"/>
    <property type="match status" value="1"/>
</dbReference>
<dbReference type="InterPro" id="IPR051539">
    <property type="entry name" value="T4SS-coupling_protein"/>
</dbReference>
<dbReference type="Gene3D" id="3.40.50.300">
    <property type="entry name" value="P-loop containing nucleotide triphosphate hydrolases"/>
    <property type="match status" value="1"/>
</dbReference>
<dbReference type="EMBL" id="JAPWGY010000017">
    <property type="protein sequence ID" value="MCZ4283075.1"/>
    <property type="molecule type" value="Genomic_DNA"/>
</dbReference>
<evidence type="ECO:0000256" key="2">
    <source>
        <dbReference type="ARBA" id="ARBA00008806"/>
    </source>
</evidence>
<feature type="transmembrane region" description="Helical" evidence="7">
    <location>
        <begin position="64"/>
        <end position="85"/>
    </location>
</feature>
<dbReference type="InterPro" id="IPR003688">
    <property type="entry name" value="TraG/VirD4"/>
</dbReference>
<keyword evidence="9" id="KW-1185">Reference proteome</keyword>
<evidence type="ECO:0000256" key="3">
    <source>
        <dbReference type="ARBA" id="ARBA00022475"/>
    </source>
</evidence>
<gene>
    <name evidence="8" type="ORF">O4H49_19985</name>
</gene>
<dbReference type="CDD" id="cd01127">
    <property type="entry name" value="TrwB_TraG_TraD_VirD4"/>
    <property type="match status" value="1"/>
</dbReference>
<dbReference type="PANTHER" id="PTHR37937:SF1">
    <property type="entry name" value="CONJUGATIVE TRANSFER: DNA TRANSPORT"/>
    <property type="match status" value="1"/>
</dbReference>
<name>A0ABT4LPL5_9PROT</name>
<organism evidence="8 9">
    <name type="scientific">Kiloniella laminariae</name>
    <dbReference type="NCBI Taxonomy" id="454162"/>
    <lineage>
        <taxon>Bacteria</taxon>
        <taxon>Pseudomonadati</taxon>
        <taxon>Pseudomonadota</taxon>
        <taxon>Alphaproteobacteria</taxon>
        <taxon>Rhodospirillales</taxon>
        <taxon>Kiloniellaceae</taxon>
        <taxon>Kiloniella</taxon>
    </lineage>
</organism>
<feature type="transmembrane region" description="Helical" evidence="7">
    <location>
        <begin position="100"/>
        <end position="118"/>
    </location>
</feature>
<evidence type="ECO:0000256" key="5">
    <source>
        <dbReference type="ARBA" id="ARBA00022989"/>
    </source>
</evidence>
<keyword evidence="3" id="KW-1003">Cell membrane</keyword>
<dbReference type="PANTHER" id="PTHR37937">
    <property type="entry name" value="CONJUGATIVE TRANSFER: DNA TRANSPORT"/>
    <property type="match status" value="1"/>
</dbReference>
<comment type="subcellular location">
    <subcellularLocation>
        <location evidence="1">Cell membrane</location>
        <topology evidence="1">Multi-pass membrane protein</topology>
    </subcellularLocation>
</comment>
<dbReference type="RefSeq" id="WP_269425197.1">
    <property type="nucleotide sequence ID" value="NZ_JAPWGY010000017.1"/>
</dbReference>
<evidence type="ECO:0000313" key="9">
    <source>
        <dbReference type="Proteomes" id="UP001069802"/>
    </source>
</evidence>
<keyword evidence="5 7" id="KW-1133">Transmembrane helix</keyword>
<dbReference type="Pfam" id="PF02534">
    <property type="entry name" value="T4SS-DNA_transf"/>
    <property type="match status" value="1"/>
</dbReference>
<protein>
    <submittedName>
        <fullName evidence="8">TraM recognition domain-containing protein</fullName>
    </submittedName>
</protein>
<comment type="caution">
    <text evidence="8">The sequence shown here is derived from an EMBL/GenBank/DDBJ whole genome shotgun (WGS) entry which is preliminary data.</text>
</comment>
<proteinExistence type="inferred from homology"/>
<sequence length="562" mass="63747">MTDKLTTKIEYFLILYMDNFEPNWFLFFGLTTILIVFLGLSPLQEDREMSSLDIIALWSRRAVLAMKVALISGACAYIFIGYLLLNNEFSNLLFGMIDDWWIFMISIIITSIYIKFLCTRYLSPKLSRALKNLRVTQKIDELSDISKELGKYRAIAHLPEKWEKQGHFFSGISMNGSPQYIDENVWTETHKAVVGATRYGKGLIYQVWSQQSIKRNHTVFMINPKEDKFLPKILEQEAIKAGRRFIYLDLREAGKGKWAPFAGGSAIDRRTRFYTVMNMLSTGGDADHYKALARSVIFDIFKEGSNHSLRSISQAIENSNADEDHISACSTVKANLKEWLERSTFNPSKKGFSIERSLTENAVVYVQGDLNDHVVKSATIAFIIELIQEAQRLVSDRKEHLSIYIDELRFLMSKPVFDALATIAGYDVDLSVAFQSFGDLKNPDDRNLDGKALLASVQTNCQVKVFFKVDDKETAEFASETSGTKQKSTVKFERTDINKAGGENWHSQRTIGDQEEALITPNAILAFPKKVAAFYRPNHLAEIICVDAVPLETKTNMVEAAQ</sequence>
<evidence type="ECO:0000256" key="4">
    <source>
        <dbReference type="ARBA" id="ARBA00022692"/>
    </source>
</evidence>
<reference evidence="8" key="1">
    <citation type="submission" date="2022-12" db="EMBL/GenBank/DDBJ databases">
        <title>Bacterial isolates from different developmental stages of Nematostella vectensis.</title>
        <authorList>
            <person name="Fraune S."/>
        </authorList>
    </citation>
    <scope>NUCLEOTIDE SEQUENCE</scope>
    <source>
        <strain evidence="8">G21630-S1</strain>
    </source>
</reference>
<evidence type="ECO:0000256" key="7">
    <source>
        <dbReference type="SAM" id="Phobius"/>
    </source>
</evidence>